<dbReference type="Pfam" id="PF00149">
    <property type="entry name" value="Metallophos"/>
    <property type="match status" value="1"/>
</dbReference>
<dbReference type="InterPro" id="IPR050126">
    <property type="entry name" value="Ap4A_hydrolase"/>
</dbReference>
<dbReference type="InterPro" id="IPR029052">
    <property type="entry name" value="Metallo-depent_PP-like"/>
</dbReference>
<gene>
    <name evidence="3" type="ORF">P167DRAFT_537589</name>
</gene>
<keyword evidence="4" id="KW-1185">Reference proteome</keyword>
<feature type="domain" description="Calcineurin-like phosphoesterase" evidence="2">
    <location>
        <begin position="4"/>
        <end position="71"/>
    </location>
</feature>
<dbReference type="InterPro" id="IPR004843">
    <property type="entry name" value="Calcineurin-like_PHP"/>
</dbReference>
<dbReference type="EMBL" id="ML119143">
    <property type="protein sequence ID" value="RPB10398.1"/>
    <property type="molecule type" value="Genomic_DNA"/>
</dbReference>
<proteinExistence type="predicted"/>
<feature type="compositionally biased region" description="Acidic residues" evidence="1">
    <location>
        <begin position="88"/>
        <end position="116"/>
    </location>
</feature>
<evidence type="ECO:0000313" key="4">
    <source>
        <dbReference type="Proteomes" id="UP000277580"/>
    </source>
</evidence>
<dbReference type="GO" id="GO:0000298">
    <property type="term" value="F:endopolyphosphatase activity"/>
    <property type="evidence" value="ECO:0007669"/>
    <property type="project" value="TreeGrafter"/>
</dbReference>
<feature type="region of interest" description="Disordered" evidence="1">
    <location>
        <begin position="68"/>
        <end position="119"/>
    </location>
</feature>
<dbReference type="GO" id="GO:0006798">
    <property type="term" value="P:polyphosphate catabolic process"/>
    <property type="evidence" value="ECO:0007669"/>
    <property type="project" value="TreeGrafter"/>
</dbReference>
<dbReference type="AlphaFoldDB" id="A0A3N4KLV8"/>
<evidence type="ECO:0000313" key="3">
    <source>
        <dbReference type="EMBL" id="RPB10398.1"/>
    </source>
</evidence>
<dbReference type="PANTHER" id="PTHR42850:SF4">
    <property type="entry name" value="ZINC-DEPENDENT ENDOPOLYPHOSPHATASE"/>
    <property type="match status" value="1"/>
</dbReference>
<evidence type="ECO:0000256" key="1">
    <source>
        <dbReference type="SAM" id="MobiDB-lite"/>
    </source>
</evidence>
<dbReference type="SUPFAM" id="SSF56300">
    <property type="entry name" value="Metallo-dependent phosphatases"/>
    <property type="match status" value="1"/>
</dbReference>
<dbReference type="PANTHER" id="PTHR42850">
    <property type="entry name" value="METALLOPHOSPHOESTERASE"/>
    <property type="match status" value="1"/>
</dbReference>
<dbReference type="OrthoDB" id="10267127at2759"/>
<accession>A0A3N4KLV8</accession>
<dbReference type="Gene3D" id="3.60.21.10">
    <property type="match status" value="1"/>
</dbReference>
<reference evidence="3 4" key="1">
    <citation type="journal article" date="2018" name="Nat. Ecol. Evol.">
        <title>Pezizomycetes genomes reveal the molecular basis of ectomycorrhizal truffle lifestyle.</title>
        <authorList>
            <person name="Murat C."/>
            <person name="Payen T."/>
            <person name="Noel B."/>
            <person name="Kuo A."/>
            <person name="Morin E."/>
            <person name="Chen J."/>
            <person name="Kohler A."/>
            <person name="Krizsan K."/>
            <person name="Balestrini R."/>
            <person name="Da Silva C."/>
            <person name="Montanini B."/>
            <person name="Hainaut M."/>
            <person name="Levati E."/>
            <person name="Barry K.W."/>
            <person name="Belfiori B."/>
            <person name="Cichocki N."/>
            <person name="Clum A."/>
            <person name="Dockter R.B."/>
            <person name="Fauchery L."/>
            <person name="Guy J."/>
            <person name="Iotti M."/>
            <person name="Le Tacon F."/>
            <person name="Lindquist E.A."/>
            <person name="Lipzen A."/>
            <person name="Malagnac F."/>
            <person name="Mello A."/>
            <person name="Molinier V."/>
            <person name="Miyauchi S."/>
            <person name="Poulain J."/>
            <person name="Riccioni C."/>
            <person name="Rubini A."/>
            <person name="Sitrit Y."/>
            <person name="Splivallo R."/>
            <person name="Traeger S."/>
            <person name="Wang M."/>
            <person name="Zifcakova L."/>
            <person name="Wipf D."/>
            <person name="Zambonelli A."/>
            <person name="Paolocci F."/>
            <person name="Nowrousian M."/>
            <person name="Ottonello S."/>
            <person name="Baldrian P."/>
            <person name="Spatafora J.W."/>
            <person name="Henrissat B."/>
            <person name="Nagy L.G."/>
            <person name="Aury J.M."/>
            <person name="Wincker P."/>
            <person name="Grigoriev I.V."/>
            <person name="Bonfante P."/>
            <person name="Martin F.M."/>
        </authorList>
    </citation>
    <scope>NUCLEOTIDE SEQUENCE [LARGE SCALE GENOMIC DNA]</scope>
    <source>
        <strain evidence="3 4">CCBAS932</strain>
    </source>
</reference>
<dbReference type="GO" id="GO:0016791">
    <property type="term" value="F:phosphatase activity"/>
    <property type="evidence" value="ECO:0007669"/>
    <property type="project" value="TreeGrafter"/>
</dbReference>
<dbReference type="STRING" id="1392247.A0A3N4KLV8"/>
<protein>
    <submittedName>
        <fullName evidence="3">Metallo-dependent phosphatase</fullName>
    </submittedName>
</protein>
<organism evidence="3 4">
    <name type="scientific">Morchella conica CCBAS932</name>
    <dbReference type="NCBI Taxonomy" id="1392247"/>
    <lineage>
        <taxon>Eukaryota</taxon>
        <taxon>Fungi</taxon>
        <taxon>Dikarya</taxon>
        <taxon>Ascomycota</taxon>
        <taxon>Pezizomycotina</taxon>
        <taxon>Pezizomycetes</taxon>
        <taxon>Pezizales</taxon>
        <taxon>Morchellaceae</taxon>
        <taxon>Morchella</taxon>
    </lineage>
</organism>
<dbReference type="InParanoid" id="A0A3N4KLV8"/>
<name>A0A3N4KLV8_9PEZI</name>
<evidence type="ECO:0000259" key="2">
    <source>
        <dbReference type="Pfam" id="PF00149"/>
    </source>
</evidence>
<dbReference type="GO" id="GO:0005737">
    <property type="term" value="C:cytoplasm"/>
    <property type="evidence" value="ECO:0007669"/>
    <property type="project" value="TreeGrafter"/>
</dbReference>
<feature type="compositionally biased region" description="Basic residues" evidence="1">
    <location>
        <begin position="68"/>
        <end position="79"/>
    </location>
</feature>
<sequence>MRATVVKLLEKTNYDPENDYLVFSGDMISKGPDSLKVLDLARSYSAGCVRGNHEDRVLLHWHDLQKKKRKARKGRKHPARTATAASIDDLELEPAQEEEEEEETVEVADDDTDDEFTTQRIRNERKLAKSLSRKQAAWLDACPLVLRMKKVADLGQVDVVHAGLVHGVQLEDQDPKAIMNMRSLDKRRLTPLPEGERDGVHWADVWNRGEKERKGDGEGRTTVV</sequence>
<dbReference type="Proteomes" id="UP000277580">
    <property type="component" value="Unassembled WGS sequence"/>
</dbReference>